<feature type="compositionally biased region" description="Basic and acidic residues" evidence="1">
    <location>
        <begin position="604"/>
        <end position="621"/>
    </location>
</feature>
<name>A0A2C6L8J1_9APIC</name>
<evidence type="ECO:0000256" key="1">
    <source>
        <dbReference type="SAM" id="MobiDB-lite"/>
    </source>
</evidence>
<dbReference type="OrthoDB" id="331968at2759"/>
<feature type="compositionally biased region" description="Acidic residues" evidence="1">
    <location>
        <begin position="1347"/>
        <end position="1359"/>
    </location>
</feature>
<feature type="compositionally biased region" description="Basic and acidic residues" evidence="1">
    <location>
        <begin position="1334"/>
        <end position="1346"/>
    </location>
</feature>
<feature type="compositionally biased region" description="Basic and acidic residues" evidence="1">
    <location>
        <begin position="316"/>
        <end position="325"/>
    </location>
</feature>
<feature type="compositionally biased region" description="Basic and acidic residues" evidence="1">
    <location>
        <begin position="1029"/>
        <end position="1038"/>
    </location>
</feature>
<feature type="compositionally biased region" description="Pro residues" evidence="1">
    <location>
        <begin position="50"/>
        <end position="61"/>
    </location>
</feature>
<feature type="compositionally biased region" description="Polar residues" evidence="1">
    <location>
        <begin position="258"/>
        <end position="281"/>
    </location>
</feature>
<feature type="region of interest" description="Disordered" evidence="1">
    <location>
        <begin position="586"/>
        <end position="629"/>
    </location>
</feature>
<feature type="region of interest" description="Disordered" evidence="1">
    <location>
        <begin position="732"/>
        <end position="766"/>
    </location>
</feature>
<feature type="region of interest" description="Disordered" evidence="1">
    <location>
        <begin position="2045"/>
        <end position="2082"/>
    </location>
</feature>
<dbReference type="EMBL" id="MIGC01001099">
    <property type="protein sequence ID" value="PHJ23486.1"/>
    <property type="molecule type" value="Genomic_DNA"/>
</dbReference>
<protein>
    <submittedName>
        <fullName evidence="2">Uncharacterized protein</fullName>
    </submittedName>
</protein>
<reference evidence="2 3" key="1">
    <citation type="journal article" date="2017" name="Int. J. Parasitol.">
        <title>The genome of the protozoan parasite Cystoisospora suis and a reverse vaccinology approach to identify vaccine candidates.</title>
        <authorList>
            <person name="Palmieri N."/>
            <person name="Shrestha A."/>
            <person name="Ruttkowski B."/>
            <person name="Beck T."/>
            <person name="Vogl C."/>
            <person name="Tomley F."/>
            <person name="Blake D.P."/>
            <person name="Joachim A."/>
        </authorList>
    </citation>
    <scope>NUCLEOTIDE SEQUENCE [LARGE SCALE GENOMIC DNA]</scope>
    <source>
        <strain evidence="2 3">Wien I</strain>
    </source>
</reference>
<feature type="region of interest" description="Disordered" evidence="1">
    <location>
        <begin position="1"/>
        <end position="92"/>
    </location>
</feature>
<feature type="region of interest" description="Disordered" evidence="1">
    <location>
        <begin position="297"/>
        <end position="440"/>
    </location>
</feature>
<feature type="compositionally biased region" description="Basic and acidic residues" evidence="1">
    <location>
        <begin position="868"/>
        <end position="891"/>
    </location>
</feature>
<dbReference type="Proteomes" id="UP000221165">
    <property type="component" value="Unassembled WGS sequence"/>
</dbReference>
<feature type="compositionally biased region" description="Acidic residues" evidence="1">
    <location>
        <begin position="1370"/>
        <end position="1381"/>
    </location>
</feature>
<evidence type="ECO:0000313" key="3">
    <source>
        <dbReference type="Proteomes" id="UP000221165"/>
    </source>
</evidence>
<feature type="region of interest" description="Disordered" evidence="1">
    <location>
        <begin position="955"/>
        <end position="983"/>
    </location>
</feature>
<feature type="compositionally biased region" description="Polar residues" evidence="1">
    <location>
        <begin position="1"/>
        <end position="21"/>
    </location>
</feature>
<feature type="compositionally biased region" description="Basic and acidic residues" evidence="1">
    <location>
        <begin position="1302"/>
        <end position="1316"/>
    </location>
</feature>
<feature type="compositionally biased region" description="Low complexity" evidence="1">
    <location>
        <begin position="1141"/>
        <end position="1152"/>
    </location>
</feature>
<feature type="compositionally biased region" description="Polar residues" evidence="1">
    <location>
        <begin position="1211"/>
        <end position="1221"/>
    </location>
</feature>
<feature type="compositionally biased region" description="Basic and acidic residues" evidence="1">
    <location>
        <begin position="336"/>
        <end position="346"/>
    </location>
</feature>
<feature type="compositionally biased region" description="Basic and acidic residues" evidence="1">
    <location>
        <begin position="236"/>
        <end position="247"/>
    </location>
</feature>
<feature type="region of interest" description="Disordered" evidence="1">
    <location>
        <begin position="845"/>
        <end position="891"/>
    </location>
</feature>
<feature type="compositionally biased region" description="Basic and acidic residues" evidence="1">
    <location>
        <begin position="1181"/>
        <end position="1202"/>
    </location>
</feature>
<feature type="compositionally biased region" description="Low complexity" evidence="1">
    <location>
        <begin position="1360"/>
        <end position="1369"/>
    </location>
</feature>
<organism evidence="2 3">
    <name type="scientific">Cystoisospora suis</name>
    <dbReference type="NCBI Taxonomy" id="483139"/>
    <lineage>
        <taxon>Eukaryota</taxon>
        <taxon>Sar</taxon>
        <taxon>Alveolata</taxon>
        <taxon>Apicomplexa</taxon>
        <taxon>Conoidasida</taxon>
        <taxon>Coccidia</taxon>
        <taxon>Eucoccidiorida</taxon>
        <taxon>Eimeriorina</taxon>
        <taxon>Sarcocystidae</taxon>
        <taxon>Cystoisospora</taxon>
    </lineage>
</organism>
<feature type="compositionally biased region" description="Low complexity" evidence="1">
    <location>
        <begin position="742"/>
        <end position="764"/>
    </location>
</feature>
<accession>A0A2C6L8J1</accession>
<feature type="compositionally biased region" description="Basic and acidic residues" evidence="1">
    <location>
        <begin position="354"/>
        <end position="366"/>
    </location>
</feature>
<feature type="region of interest" description="Disordered" evidence="1">
    <location>
        <begin position="1141"/>
        <end position="1384"/>
    </location>
</feature>
<dbReference type="GeneID" id="94426076"/>
<feature type="compositionally biased region" description="Basic and acidic residues" evidence="1">
    <location>
        <begin position="389"/>
        <end position="406"/>
    </location>
</feature>
<feature type="compositionally biased region" description="Polar residues" evidence="1">
    <location>
        <begin position="590"/>
        <end position="603"/>
    </location>
</feature>
<feature type="compositionally biased region" description="Polar residues" evidence="1">
    <location>
        <begin position="1233"/>
        <end position="1247"/>
    </location>
</feature>
<evidence type="ECO:0000313" key="2">
    <source>
        <dbReference type="EMBL" id="PHJ23486.1"/>
    </source>
</evidence>
<proteinExistence type="predicted"/>
<feature type="compositionally biased region" description="Polar residues" evidence="1">
    <location>
        <begin position="30"/>
        <end position="42"/>
    </location>
</feature>
<feature type="compositionally biased region" description="Low complexity" evidence="1">
    <location>
        <begin position="226"/>
        <end position="235"/>
    </location>
</feature>
<dbReference type="RefSeq" id="XP_067925162.1">
    <property type="nucleotide sequence ID" value="XM_068062865.1"/>
</dbReference>
<feature type="compositionally biased region" description="Basic and acidic residues" evidence="1">
    <location>
        <begin position="974"/>
        <end position="983"/>
    </location>
</feature>
<gene>
    <name evidence="2" type="ORF">CSUI_002665</name>
</gene>
<dbReference type="VEuPathDB" id="ToxoDB:CSUI_002665"/>
<feature type="region of interest" description="Disordered" evidence="1">
    <location>
        <begin position="1003"/>
        <end position="1051"/>
    </location>
</feature>
<feature type="compositionally biased region" description="Basic and acidic residues" evidence="1">
    <location>
        <begin position="1270"/>
        <end position="1295"/>
    </location>
</feature>
<feature type="compositionally biased region" description="Low complexity" evidence="1">
    <location>
        <begin position="1321"/>
        <end position="1333"/>
    </location>
</feature>
<comment type="caution">
    <text evidence="2">The sequence shown here is derived from an EMBL/GenBank/DDBJ whole genome shotgun (WGS) entry which is preliminary data.</text>
</comment>
<keyword evidence="3" id="KW-1185">Reference proteome</keyword>
<feature type="region of interest" description="Disordered" evidence="1">
    <location>
        <begin position="214"/>
        <end position="281"/>
    </location>
</feature>
<feature type="compositionally biased region" description="Basic and acidic residues" evidence="1">
    <location>
        <begin position="1160"/>
        <end position="1172"/>
    </location>
</feature>
<sequence length="2138" mass="235403">MDSSEDSSGFQSDTNPNNMSIPPSPRASCSLPNHQDTPSASALPSEDSSFPPPPPDPPPSFLFPHVGDTEGRTSCRPASWGKSHTTDLGEATQEKVHRFSRELSCSSFMPPWCLRRGYGTFPPGEGSGLPETILFKLVPPHISGVNTLHAGGAGGGGPAHKKRQHLHSRDVLDCCILLDFMFLDLRSYQERRKILRNFVLQPALGLSIQRDLRSRHGQGRNVQTQSSFSPLSLSPSEKRQRQEEEKTSSYAEGDPNIGLNSLGPSHGSPSDFSSGVSASQRTPSQLYVQRGLESCETEQAVRVPGEIPKVSDTAGEELKTRHTAEGQDAVVDGEENERGKEEEDRSGSLSTSVDLRESASEVEMNKRKTSAGLQNEEGEHQQQLGGNKEIPEGRGGRDIDSSREEESQVSGSNHSKKPEKKRDPGKPTSKSSGGGSSSSGLSAKGFGFQCFCVNTAGDTLVAACGNFLHIYHVPTKVLHASIRLPSPSTSASSASCCSSLLSSQHTYEKDRQPPEVHPLPPVKFLQFFDEDRLLLVATGCGHVYIYFMLQAPQPALLSYFNISEVYVHSMDRLPYLAGLPPLEKDDLPSFTASSPPQSPSQLNDTDRQTAHMGEGGEHTKESNSPSSFHHQGSHVFLTGIEPLEISYPPCIALGAQRCTDTWRIATALAESVEKEDEEKGRSKSFAFPRIISTPEDTSCYNPFFLDSLDNELSKQSLSPSLLLSSNACSVSSTTRRSRTGNPSPSFVSSTSQSSSPSPSSSSSSLHRKLNRLIDPSPGQLTLVVTCVKKEKRHRRHPLMRGIMKRKEEREGLIGTRTGFGGGLRGCEARFPFAVFRVSMPPVESKSRITPSIDISSRDTTSRLQGELTRQEERRCEREDSSKKESSLPDHREESTLLNVIAVACPDGYVILIDWKARAQQMRSLREPQKAKGVYTPCCQCDIPSLKETVTMKETSHQQQNENIPVENPRITPPIEEKDSPSIQVKRRELSVLQTIEDDKGIEAKNLPLASRDGDDGGDTLDTHSLLNKETLHEKRRTQAEAGEGGDEEGKELSLLSEGGELVVLGATMLGASAAMAKELKVRDDGEALLLRCTDRMVVARLIYPWTCSLPERKTFVKVYREQEREQRHAFLLQQQKQQVQLSHRLAAKNSSAGGAGGNSDKVDGIHGKKSSEEEVAEDEDSKANKDTEMKEEGKGGDEVIEKAEEEENAAQSFQENGSLSSGVKRKRDDISGASFQGASNRLPNQEEGSGCSYSPMVEENRTGGSPPTALKEDTDGKEVMMPHEKQKEKEGKGKADNQNTSLEKESVEPHQADSPREQVASSRSPSVPPSLRSSSKERDDRRRNLEGEEEAEVEEEQESTSESSGSGSCSEEDEEEDEEGEVIVKDDGDVLILLQFIHMDCVQRETYTACALASGSSPHRHLSAFSVDRNGLASLYFVDMTSVIAVESKVLILEASKLSPFKQIHWISEVNMTSLAGATRGGDRRAREERRLRKEDGVDVIQGHPETTQVISRREILGVKKTDLTPTGLPTALVPSEARPHHSPLYTDNVLLARNAEKSPALSSSLSPSHSLNHLNRKHPEECQLAHVSPVFPSAPQRHVRKRSRKKEKLFRQRRWWAEPQADPQGSSSSLCYPYGLRGPGGGGVRDSSGGCLIALERKWGTLFFFYPKLKKVWWLLLPDFQRLDRNREEIETPDEFDKDSSKLPPWLRRKPSKELWLKMMSPLSNGGMIGTAKGGKKESSDEQTMKRRKLSCQDIHAKTVDSGDLVKNGDMHQTIDTEEQEGQQGKKEDKEYQGITGEREFPCRDQEDRHKTFAIKNSPIEHSRRSRGPGFSLCPPRASASFLPSLLMCEPTALLPPPSYPFYLLGTRSNGHRDGQYVSKPFPDRPDARLDIGRAIITAADAYEVARAAIVRSALEGPRVDDEISCPVTGSDLIRGSRQKVVQKAIELLKAADLAAEEAVATAVYWCDIEKGGHSPWAHPVAEELVQHVSSRTRVVAGEEEEKLRDPARFMFTHHGSGGAAETPPGLDEPDFWGRRCEWVASYSGGKPRGAQTGDNPGVPLKRKQFSQATDSKNGGGDRLSSGCGHLREMARYDLPRIYRDAIRKSRQTYCLVASQRDCAWENYALASSSCSNCFTV</sequence>